<name>A0AAW2Z7G2_9EUKA</name>
<evidence type="ECO:0000313" key="3">
    <source>
        <dbReference type="EMBL" id="KAL0485086.1"/>
    </source>
</evidence>
<protein>
    <recommendedName>
        <fullName evidence="2">Microbial-type PARG catalytic domain-containing protein</fullName>
    </recommendedName>
</protein>
<feature type="region of interest" description="Disordered" evidence="1">
    <location>
        <begin position="126"/>
        <end position="164"/>
    </location>
</feature>
<evidence type="ECO:0000259" key="2">
    <source>
        <dbReference type="Pfam" id="PF10021"/>
    </source>
</evidence>
<feature type="compositionally biased region" description="Acidic residues" evidence="1">
    <location>
        <begin position="127"/>
        <end position="150"/>
    </location>
</feature>
<gene>
    <name evidence="3" type="ORF">AKO1_011855</name>
</gene>
<dbReference type="PANTHER" id="PTHR35596:SF1">
    <property type="entry name" value="MICROBIAL-TYPE PARG CATALYTIC DOMAIN-CONTAINING PROTEIN"/>
    <property type="match status" value="1"/>
</dbReference>
<feature type="domain" description="Microbial-type PARG catalytic" evidence="2">
    <location>
        <begin position="180"/>
        <end position="323"/>
    </location>
</feature>
<accession>A0AAW2Z7G2</accession>
<comment type="caution">
    <text evidence="3">The sequence shown here is derived from an EMBL/GenBank/DDBJ whole genome shotgun (WGS) entry which is preliminary data.</text>
</comment>
<dbReference type="SUPFAM" id="SSF52949">
    <property type="entry name" value="Macro domain-like"/>
    <property type="match status" value="1"/>
</dbReference>
<organism evidence="3 4">
    <name type="scientific">Acrasis kona</name>
    <dbReference type="NCBI Taxonomy" id="1008807"/>
    <lineage>
        <taxon>Eukaryota</taxon>
        <taxon>Discoba</taxon>
        <taxon>Heterolobosea</taxon>
        <taxon>Tetramitia</taxon>
        <taxon>Eutetramitia</taxon>
        <taxon>Acrasidae</taxon>
        <taxon>Acrasis</taxon>
    </lineage>
</organism>
<dbReference type="Pfam" id="PF10021">
    <property type="entry name" value="PARG_cat_microb"/>
    <property type="match status" value="1"/>
</dbReference>
<dbReference type="InterPro" id="IPR043472">
    <property type="entry name" value="Macro_dom-like"/>
</dbReference>
<sequence>MFHRSTRKKSTPHKAKSIIGPMPRTVLGVGQSLSRSTSTLIPEPYPDEMYLNCLKSTKKGTEQVINTMSKRVFVPLQWLHFYKRHKFREGANARRALLGLIQTETAHALVRGRYYYVDESTVIPGIEEFDQQDDDDNVDEQDDEEQEEQLDSIRYPQHHDDDGEELDETIDYTLPEWKDDSRNIQLQDASTRFIKRHLIYNSVQKASMIRYEKKPDPHQPRSITNHSTPVLTKTYITYSDSADIALYLSEHLKCKPLLITSAQQSKCSAYLSGSNSQEAELCRRSSLALCLDDPFSMDKDRSWSYPIPEFGGIYVPSCLFFREGVSHGYAFCEKVSELSVLACSSYSHPPLAKNDKKSWKDVEWKLSGKIKNDLYRKIECMFDVALCHGHDSIVLSDFACGQFECPAKHVAEIFKSVLDNDKYVNQFKFVCFGIKDRKSLVGFKAAFNLSDEMVPGLSEFKMQIANDTHADYSRMPYDYSQTSQADLIKSDVL</sequence>
<dbReference type="NCBIfam" id="TIGR02452">
    <property type="entry name" value="TIGR02452 family protein"/>
    <property type="match status" value="1"/>
</dbReference>
<dbReference type="InterPro" id="IPR019261">
    <property type="entry name" value="PARG_cat_microbial"/>
</dbReference>
<evidence type="ECO:0000256" key="1">
    <source>
        <dbReference type="SAM" id="MobiDB-lite"/>
    </source>
</evidence>
<dbReference type="PANTHER" id="PTHR35596">
    <property type="entry name" value="DUF2263 DOMAIN-CONTAINING PROTEIN"/>
    <property type="match status" value="1"/>
</dbReference>
<keyword evidence="4" id="KW-1185">Reference proteome</keyword>
<dbReference type="EMBL" id="JAOPGA020001102">
    <property type="protein sequence ID" value="KAL0485086.1"/>
    <property type="molecule type" value="Genomic_DNA"/>
</dbReference>
<dbReference type="AlphaFoldDB" id="A0AAW2Z7G2"/>
<dbReference type="Gene3D" id="3.40.220.10">
    <property type="entry name" value="Leucine Aminopeptidase, subunit E, domain 1"/>
    <property type="match status" value="1"/>
</dbReference>
<dbReference type="InterPro" id="IPR012664">
    <property type="entry name" value="CHP02452"/>
</dbReference>
<evidence type="ECO:0000313" key="4">
    <source>
        <dbReference type="Proteomes" id="UP001431209"/>
    </source>
</evidence>
<reference evidence="3 4" key="1">
    <citation type="submission" date="2024-03" db="EMBL/GenBank/DDBJ databases">
        <title>The Acrasis kona genome and developmental transcriptomes reveal deep origins of eukaryotic multicellular pathways.</title>
        <authorList>
            <person name="Sheikh S."/>
            <person name="Fu C.-J."/>
            <person name="Brown M.W."/>
            <person name="Baldauf S.L."/>
        </authorList>
    </citation>
    <scope>NUCLEOTIDE SEQUENCE [LARGE SCALE GENOMIC DNA]</scope>
    <source>
        <strain evidence="3 4">ATCC MYA-3509</strain>
    </source>
</reference>
<dbReference type="Proteomes" id="UP001431209">
    <property type="component" value="Unassembled WGS sequence"/>
</dbReference>
<proteinExistence type="predicted"/>